<evidence type="ECO:0000259" key="4">
    <source>
        <dbReference type="PROSITE" id="PS50987"/>
    </source>
</evidence>
<dbReference type="InterPro" id="IPR051081">
    <property type="entry name" value="HTH_MetalResp_TranReg"/>
</dbReference>
<keyword evidence="6" id="KW-1185">Reference proteome</keyword>
<evidence type="ECO:0000256" key="1">
    <source>
        <dbReference type="ARBA" id="ARBA00023015"/>
    </source>
</evidence>
<dbReference type="InterPro" id="IPR011991">
    <property type="entry name" value="ArsR-like_HTH"/>
</dbReference>
<sequence length="197" mass="22848">MKNEQFKILLRFFKALADESRLKIVGILASQECSVEELAALLQLKEPTVSHHLAKLKELHLVSMRPEGNAHLYQLNSEALQSLSKEIFTPEKMASLVEGVSTQAWENKVLKTYIEGDFQNPEAVQHLKEIPASRKKRLVVLKWLVEKFEVGVKYSERNVNEIIKRYHPDFATLRRELVGYQLLMREQAVYCRLDKDN</sequence>
<dbReference type="OrthoDB" id="529288at2"/>
<dbReference type="InterPro" id="IPR036388">
    <property type="entry name" value="WH-like_DNA-bd_sf"/>
</dbReference>
<proteinExistence type="predicted"/>
<dbReference type="GO" id="GO:0003700">
    <property type="term" value="F:DNA-binding transcription factor activity"/>
    <property type="evidence" value="ECO:0007669"/>
    <property type="project" value="InterPro"/>
</dbReference>
<dbReference type="PANTHER" id="PTHR33154:SF35">
    <property type="entry name" value="TRANSCRIPTIONAL REGULATOR, ARSR FAMILY"/>
    <property type="match status" value="1"/>
</dbReference>
<keyword evidence="2" id="KW-0238">DNA-binding</keyword>
<organism evidence="5 6">
    <name type="scientific">Dulcicalothrix desertica PCC 7102</name>
    <dbReference type="NCBI Taxonomy" id="232991"/>
    <lineage>
        <taxon>Bacteria</taxon>
        <taxon>Bacillati</taxon>
        <taxon>Cyanobacteriota</taxon>
        <taxon>Cyanophyceae</taxon>
        <taxon>Nostocales</taxon>
        <taxon>Calotrichaceae</taxon>
        <taxon>Dulcicalothrix</taxon>
    </lineage>
</organism>
<comment type="caution">
    <text evidence="5">The sequence shown here is derived from an EMBL/GenBank/DDBJ whole genome shotgun (WGS) entry which is preliminary data.</text>
</comment>
<reference evidence="5" key="2">
    <citation type="journal article" date="2019" name="Genome Biol. Evol.">
        <title>Day and night: Metabolic profiles and evolutionary relationships of six axenic non-marine cyanobacteria.</title>
        <authorList>
            <person name="Will S.E."/>
            <person name="Henke P."/>
            <person name="Boedeker C."/>
            <person name="Huang S."/>
            <person name="Brinkmann H."/>
            <person name="Rohde M."/>
            <person name="Jarek M."/>
            <person name="Friedl T."/>
            <person name="Seufert S."/>
            <person name="Schumacher M."/>
            <person name="Overmann J."/>
            <person name="Neumann-Schaal M."/>
            <person name="Petersen J."/>
        </authorList>
    </citation>
    <scope>NUCLEOTIDE SEQUENCE [LARGE SCALE GENOMIC DNA]</scope>
    <source>
        <strain evidence="5">PCC 7102</strain>
    </source>
</reference>
<keyword evidence="3" id="KW-0804">Transcription</keyword>
<dbReference type="InterPro" id="IPR018656">
    <property type="entry name" value="DUF2087"/>
</dbReference>
<dbReference type="SMART" id="SM00418">
    <property type="entry name" value="HTH_ARSR"/>
    <property type="match status" value="1"/>
</dbReference>
<dbReference type="Pfam" id="PF01022">
    <property type="entry name" value="HTH_5"/>
    <property type="match status" value="1"/>
</dbReference>
<dbReference type="RefSeq" id="WP_127081711.1">
    <property type="nucleotide sequence ID" value="NZ_RSCL01000007.1"/>
</dbReference>
<evidence type="ECO:0000256" key="3">
    <source>
        <dbReference type="ARBA" id="ARBA00023163"/>
    </source>
</evidence>
<dbReference type="Pfam" id="PF09860">
    <property type="entry name" value="DUF2087"/>
    <property type="match status" value="1"/>
</dbReference>
<dbReference type="CDD" id="cd00090">
    <property type="entry name" value="HTH_ARSR"/>
    <property type="match status" value="1"/>
</dbReference>
<dbReference type="InterPro" id="IPR001845">
    <property type="entry name" value="HTH_ArsR_DNA-bd_dom"/>
</dbReference>
<protein>
    <recommendedName>
        <fullName evidence="4">HTH arsR-type domain-containing protein</fullName>
    </recommendedName>
</protein>
<dbReference type="SUPFAM" id="SSF46785">
    <property type="entry name" value="Winged helix' DNA-binding domain"/>
    <property type="match status" value="1"/>
</dbReference>
<evidence type="ECO:0000256" key="2">
    <source>
        <dbReference type="ARBA" id="ARBA00023125"/>
    </source>
</evidence>
<dbReference type="EMBL" id="RSCL01000007">
    <property type="protein sequence ID" value="RUT06022.1"/>
    <property type="molecule type" value="Genomic_DNA"/>
</dbReference>
<keyword evidence="1" id="KW-0805">Transcription regulation</keyword>
<feature type="domain" description="HTH arsR-type" evidence="4">
    <location>
        <begin position="1"/>
        <end position="95"/>
    </location>
</feature>
<dbReference type="NCBIfam" id="NF033788">
    <property type="entry name" value="HTH_metalloreg"/>
    <property type="match status" value="1"/>
</dbReference>
<reference evidence="5" key="1">
    <citation type="submission" date="2018-12" db="EMBL/GenBank/DDBJ databases">
        <authorList>
            <person name="Will S."/>
            <person name="Neumann-Schaal M."/>
            <person name="Henke P."/>
        </authorList>
    </citation>
    <scope>NUCLEOTIDE SEQUENCE</scope>
    <source>
        <strain evidence="5">PCC 7102</strain>
    </source>
</reference>
<name>A0A3S1API7_9CYAN</name>
<dbReference type="PROSITE" id="PS50987">
    <property type="entry name" value="HTH_ARSR_2"/>
    <property type="match status" value="1"/>
</dbReference>
<evidence type="ECO:0000313" key="5">
    <source>
        <dbReference type="EMBL" id="RUT06022.1"/>
    </source>
</evidence>
<dbReference type="PANTHER" id="PTHR33154">
    <property type="entry name" value="TRANSCRIPTIONAL REGULATOR, ARSR FAMILY"/>
    <property type="match status" value="1"/>
</dbReference>
<dbReference type="Proteomes" id="UP000271624">
    <property type="component" value="Unassembled WGS sequence"/>
</dbReference>
<accession>A0A3S1API7</accession>
<dbReference type="PRINTS" id="PR00778">
    <property type="entry name" value="HTHARSR"/>
</dbReference>
<evidence type="ECO:0000313" key="6">
    <source>
        <dbReference type="Proteomes" id="UP000271624"/>
    </source>
</evidence>
<gene>
    <name evidence="5" type="ORF">DSM106972_032280</name>
</gene>
<dbReference type="GO" id="GO:0003677">
    <property type="term" value="F:DNA binding"/>
    <property type="evidence" value="ECO:0007669"/>
    <property type="project" value="UniProtKB-KW"/>
</dbReference>
<dbReference type="InterPro" id="IPR036390">
    <property type="entry name" value="WH_DNA-bd_sf"/>
</dbReference>
<dbReference type="Gene3D" id="1.10.10.10">
    <property type="entry name" value="Winged helix-like DNA-binding domain superfamily/Winged helix DNA-binding domain"/>
    <property type="match status" value="1"/>
</dbReference>
<dbReference type="AlphaFoldDB" id="A0A3S1API7"/>